<gene>
    <name evidence="2" type="ORF">QGN29_13060</name>
</gene>
<evidence type="ECO:0000313" key="2">
    <source>
        <dbReference type="EMBL" id="WND02476.1"/>
    </source>
</evidence>
<dbReference type="SUPFAM" id="SSF141868">
    <property type="entry name" value="EAL domain-like"/>
    <property type="match status" value="1"/>
</dbReference>
<accession>A0AA52ECY8</accession>
<dbReference type="KEGG" id="tmk:QGN29_13060"/>
<evidence type="ECO:0000259" key="1">
    <source>
        <dbReference type="PROSITE" id="PS50883"/>
    </source>
</evidence>
<dbReference type="Gene3D" id="3.20.20.450">
    <property type="entry name" value="EAL domain"/>
    <property type="match status" value="1"/>
</dbReference>
<proteinExistence type="predicted"/>
<dbReference type="RefSeq" id="WP_310798311.1">
    <property type="nucleotide sequence ID" value="NZ_CP123872.1"/>
</dbReference>
<dbReference type="EMBL" id="CP123872">
    <property type="protein sequence ID" value="WND02476.1"/>
    <property type="molecule type" value="Genomic_DNA"/>
</dbReference>
<protein>
    <submittedName>
        <fullName evidence="2">EAL domain-containing protein</fullName>
    </submittedName>
</protein>
<dbReference type="Proteomes" id="UP001268683">
    <property type="component" value="Chromosome"/>
</dbReference>
<evidence type="ECO:0000313" key="3">
    <source>
        <dbReference type="Proteomes" id="UP001268683"/>
    </source>
</evidence>
<dbReference type="InterPro" id="IPR035919">
    <property type="entry name" value="EAL_sf"/>
</dbReference>
<dbReference type="PROSITE" id="PS50883">
    <property type="entry name" value="EAL"/>
    <property type="match status" value="1"/>
</dbReference>
<sequence>MPHSSEFSISVTETHLLDPSDGRLSKILGWEEYDLFRQPVEFLFPPDAHSRLQKLLAAERKLDHVVFPKVPLRYHAGGYINFDMQITSNDDGSWLFEFFKVAKGSGQPTPSAEHIPAQEIYAFFDFVQAVLESPYEGDLDMAMIQVSGLREGAGLSPDQREKVRDTVEEELKNQAIGGRIGQVDEATYSLLTGGDFHEELFHEEVENAAKSLGLSLEELGVKSRTVAIDDPTLPADQMQKALSQATFAFSGHIDDMADARSITEVVSGIEHHVNLIKAALNAYGYRIGKRQASYAVAGQKFAFLLEGKVDIDGHFRRPDELINLVDHADLALEHDLKQIEEVLRQLAVQKDSSQDKIFYDLCRSCLLVPDFHERLNDLLEKYLIMPSQIGLRIMGVPPIKRGGPHWQTIKRIRKKGILLWTDRFGDAVTDEELAPLLKEGVIEMPASLLKKLISHFDGKDLITQLVKVWQSKSVWVVLENIEDEKWKRQALEAGIEIYLSRDPYTD</sequence>
<feature type="domain" description="EAL" evidence="1">
    <location>
        <begin position="262"/>
        <end position="506"/>
    </location>
</feature>
<name>A0AA52ECY8_9PROT</name>
<dbReference type="Pfam" id="PF00563">
    <property type="entry name" value="EAL"/>
    <property type="match status" value="1"/>
</dbReference>
<dbReference type="InterPro" id="IPR001633">
    <property type="entry name" value="EAL_dom"/>
</dbReference>
<reference evidence="2" key="1">
    <citation type="submission" date="2023-04" db="EMBL/GenBank/DDBJ databases">
        <title>Complete genome sequence of Temperatibacter marinus.</title>
        <authorList>
            <person name="Rong J.-C."/>
            <person name="Yi M.-L."/>
            <person name="Zhao Q."/>
        </authorList>
    </citation>
    <scope>NUCLEOTIDE SEQUENCE</scope>
    <source>
        <strain evidence="2">NBRC 110045</strain>
    </source>
</reference>
<keyword evidence="3" id="KW-1185">Reference proteome</keyword>
<organism evidence="2 3">
    <name type="scientific">Temperatibacter marinus</name>
    <dbReference type="NCBI Taxonomy" id="1456591"/>
    <lineage>
        <taxon>Bacteria</taxon>
        <taxon>Pseudomonadati</taxon>
        <taxon>Pseudomonadota</taxon>
        <taxon>Alphaproteobacteria</taxon>
        <taxon>Kordiimonadales</taxon>
        <taxon>Temperatibacteraceae</taxon>
        <taxon>Temperatibacter</taxon>
    </lineage>
</organism>
<dbReference type="AlphaFoldDB" id="A0AA52ECY8"/>